<dbReference type="EMBL" id="QGNW01000022">
    <property type="protein sequence ID" value="RVX14218.1"/>
    <property type="molecule type" value="Genomic_DNA"/>
</dbReference>
<accession>A0A438JZ70</accession>
<gene>
    <name evidence="2" type="ORF">CK203_011126</name>
</gene>
<sequence>MAPSHRKKTVSKRATTASSPPGDRKIKRRKRSVAHTSFIDGASPSTAFKRPGCKLKARTRVDIPWDSRSHPRNTQHEAT</sequence>
<feature type="region of interest" description="Disordered" evidence="1">
    <location>
        <begin position="1"/>
        <end position="79"/>
    </location>
</feature>
<evidence type="ECO:0000313" key="3">
    <source>
        <dbReference type="Proteomes" id="UP000288805"/>
    </source>
</evidence>
<dbReference type="AlphaFoldDB" id="A0A438JZ70"/>
<feature type="compositionally biased region" description="Basic and acidic residues" evidence="1">
    <location>
        <begin position="59"/>
        <end position="79"/>
    </location>
</feature>
<dbReference type="Proteomes" id="UP000288805">
    <property type="component" value="Unassembled WGS sequence"/>
</dbReference>
<feature type="compositionally biased region" description="Basic residues" evidence="1">
    <location>
        <begin position="1"/>
        <end position="11"/>
    </location>
</feature>
<organism evidence="2 3">
    <name type="scientific">Vitis vinifera</name>
    <name type="common">Grape</name>
    <dbReference type="NCBI Taxonomy" id="29760"/>
    <lineage>
        <taxon>Eukaryota</taxon>
        <taxon>Viridiplantae</taxon>
        <taxon>Streptophyta</taxon>
        <taxon>Embryophyta</taxon>
        <taxon>Tracheophyta</taxon>
        <taxon>Spermatophyta</taxon>
        <taxon>Magnoliopsida</taxon>
        <taxon>eudicotyledons</taxon>
        <taxon>Gunneridae</taxon>
        <taxon>Pentapetalae</taxon>
        <taxon>rosids</taxon>
        <taxon>Vitales</taxon>
        <taxon>Vitaceae</taxon>
        <taxon>Viteae</taxon>
        <taxon>Vitis</taxon>
    </lineage>
</organism>
<reference evidence="2 3" key="1">
    <citation type="journal article" date="2018" name="PLoS Genet.">
        <title>Population sequencing reveals clonal diversity and ancestral inbreeding in the grapevine cultivar Chardonnay.</title>
        <authorList>
            <person name="Roach M.J."/>
            <person name="Johnson D.L."/>
            <person name="Bohlmann J."/>
            <person name="van Vuuren H.J."/>
            <person name="Jones S.J."/>
            <person name="Pretorius I.S."/>
            <person name="Schmidt S.A."/>
            <person name="Borneman A.R."/>
        </authorList>
    </citation>
    <scope>NUCLEOTIDE SEQUENCE [LARGE SCALE GENOMIC DNA]</scope>
    <source>
        <strain evidence="3">cv. Chardonnay</strain>
        <tissue evidence="2">Leaf</tissue>
    </source>
</reference>
<evidence type="ECO:0000256" key="1">
    <source>
        <dbReference type="SAM" id="MobiDB-lite"/>
    </source>
</evidence>
<proteinExistence type="predicted"/>
<name>A0A438JZ70_VITVI</name>
<comment type="caution">
    <text evidence="2">The sequence shown here is derived from an EMBL/GenBank/DDBJ whole genome shotgun (WGS) entry which is preliminary data.</text>
</comment>
<protein>
    <submittedName>
        <fullName evidence="2">Uncharacterized protein</fullName>
    </submittedName>
</protein>
<evidence type="ECO:0000313" key="2">
    <source>
        <dbReference type="EMBL" id="RVX14218.1"/>
    </source>
</evidence>